<name>A0A1W2FZH2_KIBAR</name>
<keyword evidence="2" id="KW-1185">Reference proteome</keyword>
<evidence type="ECO:0000313" key="1">
    <source>
        <dbReference type="EMBL" id="SMD27184.1"/>
    </source>
</evidence>
<gene>
    <name evidence="1" type="ORF">SAMN05661093_10781</name>
</gene>
<evidence type="ECO:0000313" key="2">
    <source>
        <dbReference type="Proteomes" id="UP000192674"/>
    </source>
</evidence>
<proteinExistence type="predicted"/>
<reference evidence="1 2" key="1">
    <citation type="submission" date="2017-04" db="EMBL/GenBank/DDBJ databases">
        <authorList>
            <person name="Afonso C.L."/>
            <person name="Miller P.J."/>
            <person name="Scott M.A."/>
            <person name="Spackman E."/>
            <person name="Goraichik I."/>
            <person name="Dimitrov K.M."/>
            <person name="Suarez D.L."/>
            <person name="Swayne D.E."/>
        </authorList>
    </citation>
    <scope>NUCLEOTIDE SEQUENCE [LARGE SCALE GENOMIC DNA]</scope>
    <source>
        <strain evidence="1 2">DSM 43828</strain>
    </source>
</reference>
<dbReference type="EMBL" id="FWXV01000021">
    <property type="protein sequence ID" value="SMD27184.1"/>
    <property type="molecule type" value="Genomic_DNA"/>
</dbReference>
<protein>
    <submittedName>
        <fullName evidence="1">Uncharacterized protein</fullName>
    </submittedName>
</protein>
<organism evidence="1 2">
    <name type="scientific">Kibdelosporangium aridum</name>
    <dbReference type="NCBI Taxonomy" id="2030"/>
    <lineage>
        <taxon>Bacteria</taxon>
        <taxon>Bacillati</taxon>
        <taxon>Actinomycetota</taxon>
        <taxon>Actinomycetes</taxon>
        <taxon>Pseudonocardiales</taxon>
        <taxon>Pseudonocardiaceae</taxon>
        <taxon>Kibdelosporangium</taxon>
    </lineage>
</organism>
<dbReference type="AlphaFoldDB" id="A0A1W2FZH2"/>
<sequence>MLGVRSPAMAHESGQQSEVGTLFDDMVRVDDTPARHAEGSYAFMNRVNQPFWRRVREQLEIYFQNYPKDDALDVANRFKDDDPQQHYAAWWELYLFALYSRLGYSVTPHPDVEGTTKKPDFMLTRGDQEFYVEGAVGVLRHRRGRPQRSP</sequence>
<dbReference type="Proteomes" id="UP000192674">
    <property type="component" value="Unassembled WGS sequence"/>
</dbReference>
<accession>A0A1W2FZH2</accession>